<reference evidence="2" key="1">
    <citation type="journal article" date="2013" name="Mol. Plant Microbe Interact.">
        <title>Global aspects of pacC regulation of pathogenicity genes in Colletotrichum gloeosporioides as revealed by transcriptome analysis.</title>
        <authorList>
            <person name="Alkan N."/>
            <person name="Meng X."/>
            <person name="Friedlander G."/>
            <person name="Reuveni E."/>
            <person name="Sukno S."/>
            <person name="Sherman A."/>
            <person name="Thon M."/>
            <person name="Fluhr R."/>
            <person name="Prusky D."/>
        </authorList>
    </citation>
    <scope>NUCLEOTIDE SEQUENCE [LARGE SCALE GENOMIC DNA]</scope>
    <source>
        <strain evidence="2">Cg-14</strain>
    </source>
</reference>
<evidence type="ECO:0000313" key="1">
    <source>
        <dbReference type="EMBL" id="EQB46390.1"/>
    </source>
</evidence>
<sequence>MYNLLLCALFSVGTNQSTGT</sequence>
<evidence type="ECO:0000313" key="2">
    <source>
        <dbReference type="Proteomes" id="UP000015530"/>
    </source>
</evidence>
<dbReference type="AlphaFoldDB" id="T0LDH9"/>
<dbReference type="Proteomes" id="UP000015530">
    <property type="component" value="Unassembled WGS sequence"/>
</dbReference>
<protein>
    <submittedName>
        <fullName evidence="1">Uncharacterized protein</fullName>
    </submittedName>
</protein>
<organism evidence="1 2">
    <name type="scientific">Colletotrichum gloeosporioides (strain Cg-14)</name>
    <name type="common">Anthracnose fungus</name>
    <name type="synonym">Glomerella cingulata</name>
    <dbReference type="NCBI Taxonomy" id="1237896"/>
    <lineage>
        <taxon>Eukaryota</taxon>
        <taxon>Fungi</taxon>
        <taxon>Dikarya</taxon>
        <taxon>Ascomycota</taxon>
        <taxon>Pezizomycotina</taxon>
        <taxon>Sordariomycetes</taxon>
        <taxon>Hypocreomycetidae</taxon>
        <taxon>Glomerellales</taxon>
        <taxon>Glomerellaceae</taxon>
        <taxon>Colletotrichum</taxon>
        <taxon>Colletotrichum gloeosporioides species complex</taxon>
    </lineage>
</organism>
<accession>T0LDH9</accession>
<dbReference type="EMBL" id="AMYD01003413">
    <property type="protein sequence ID" value="EQB46390.1"/>
    <property type="molecule type" value="Genomic_DNA"/>
</dbReference>
<gene>
    <name evidence="1" type="ORF">CGLO_14558</name>
</gene>
<dbReference type="HOGENOM" id="CLU_3428505_0_0_1"/>
<name>T0LDH9_COLGC</name>
<proteinExistence type="predicted"/>
<comment type="caution">
    <text evidence="1">The sequence shown here is derived from an EMBL/GenBank/DDBJ whole genome shotgun (WGS) entry which is preliminary data.</text>
</comment>